<organism evidence="5 6">
    <name type="scientific">Dacryopinax primogenitus (strain DJM 731)</name>
    <name type="common">Brown rot fungus</name>
    <dbReference type="NCBI Taxonomy" id="1858805"/>
    <lineage>
        <taxon>Eukaryota</taxon>
        <taxon>Fungi</taxon>
        <taxon>Dikarya</taxon>
        <taxon>Basidiomycota</taxon>
        <taxon>Agaricomycotina</taxon>
        <taxon>Dacrymycetes</taxon>
        <taxon>Dacrymycetales</taxon>
        <taxon>Dacrymycetaceae</taxon>
        <taxon>Dacryopinax</taxon>
    </lineage>
</organism>
<dbReference type="GO" id="GO:0016593">
    <property type="term" value="C:Cdc73/Paf1 complex"/>
    <property type="evidence" value="ECO:0007669"/>
    <property type="project" value="InterPro"/>
</dbReference>
<dbReference type="HOGENOM" id="CLU_021991_3_0_1"/>
<dbReference type="GO" id="GO:0003682">
    <property type="term" value="F:chromatin binding"/>
    <property type="evidence" value="ECO:0007669"/>
    <property type="project" value="TreeGrafter"/>
</dbReference>
<gene>
    <name evidence="5" type="ORF">DACRYDRAFT_114884</name>
</gene>
<evidence type="ECO:0000256" key="1">
    <source>
        <dbReference type="ARBA" id="ARBA00004123"/>
    </source>
</evidence>
<accession>M5FZP1</accession>
<evidence type="ECO:0000256" key="2">
    <source>
        <dbReference type="ARBA" id="ARBA00007560"/>
    </source>
</evidence>
<feature type="compositionally biased region" description="Acidic residues" evidence="4">
    <location>
        <begin position="381"/>
        <end position="401"/>
    </location>
</feature>
<dbReference type="Pfam" id="PF03985">
    <property type="entry name" value="Paf1"/>
    <property type="match status" value="1"/>
</dbReference>
<dbReference type="GeneID" id="63684962"/>
<protein>
    <submittedName>
        <fullName evidence="5">RNA polymerase II-associated</fullName>
    </submittedName>
</protein>
<dbReference type="AlphaFoldDB" id="M5FZP1"/>
<dbReference type="PANTHER" id="PTHR23188:SF12">
    <property type="entry name" value="RNA POLYMERASE II-ASSOCIATED FACTOR 1 HOMOLOG"/>
    <property type="match status" value="1"/>
</dbReference>
<keyword evidence="6" id="KW-1185">Reference proteome</keyword>
<dbReference type="PANTHER" id="PTHR23188">
    <property type="entry name" value="RNA POLYMERASE II-ASSOCIATED FACTOR 1 HOMOLOG"/>
    <property type="match status" value="1"/>
</dbReference>
<comment type="similarity">
    <text evidence="2">Belongs to the PAF1 family.</text>
</comment>
<reference evidence="5 6" key="1">
    <citation type="journal article" date="2012" name="Science">
        <title>The Paleozoic origin of enzymatic lignin decomposition reconstructed from 31 fungal genomes.</title>
        <authorList>
            <person name="Floudas D."/>
            <person name="Binder M."/>
            <person name="Riley R."/>
            <person name="Barry K."/>
            <person name="Blanchette R.A."/>
            <person name="Henrissat B."/>
            <person name="Martinez A.T."/>
            <person name="Otillar R."/>
            <person name="Spatafora J.W."/>
            <person name="Yadav J.S."/>
            <person name="Aerts A."/>
            <person name="Benoit I."/>
            <person name="Boyd A."/>
            <person name="Carlson A."/>
            <person name="Copeland A."/>
            <person name="Coutinho P.M."/>
            <person name="de Vries R.P."/>
            <person name="Ferreira P."/>
            <person name="Findley K."/>
            <person name="Foster B."/>
            <person name="Gaskell J."/>
            <person name="Glotzer D."/>
            <person name="Gorecki P."/>
            <person name="Heitman J."/>
            <person name="Hesse C."/>
            <person name="Hori C."/>
            <person name="Igarashi K."/>
            <person name="Jurgens J.A."/>
            <person name="Kallen N."/>
            <person name="Kersten P."/>
            <person name="Kohler A."/>
            <person name="Kuees U."/>
            <person name="Kumar T.K.A."/>
            <person name="Kuo A."/>
            <person name="LaButti K."/>
            <person name="Larrondo L.F."/>
            <person name="Lindquist E."/>
            <person name="Ling A."/>
            <person name="Lombard V."/>
            <person name="Lucas S."/>
            <person name="Lundell T."/>
            <person name="Martin R."/>
            <person name="McLaughlin D.J."/>
            <person name="Morgenstern I."/>
            <person name="Morin E."/>
            <person name="Murat C."/>
            <person name="Nagy L.G."/>
            <person name="Nolan M."/>
            <person name="Ohm R.A."/>
            <person name="Patyshakuliyeva A."/>
            <person name="Rokas A."/>
            <person name="Ruiz-Duenas F.J."/>
            <person name="Sabat G."/>
            <person name="Salamov A."/>
            <person name="Samejima M."/>
            <person name="Schmutz J."/>
            <person name="Slot J.C."/>
            <person name="St John F."/>
            <person name="Stenlid J."/>
            <person name="Sun H."/>
            <person name="Sun S."/>
            <person name="Syed K."/>
            <person name="Tsang A."/>
            <person name="Wiebenga A."/>
            <person name="Young D."/>
            <person name="Pisabarro A."/>
            <person name="Eastwood D.C."/>
            <person name="Martin F."/>
            <person name="Cullen D."/>
            <person name="Grigoriev I.V."/>
            <person name="Hibbett D.S."/>
        </authorList>
    </citation>
    <scope>NUCLEOTIDE SEQUENCE [LARGE SCALE GENOMIC DNA]</scope>
    <source>
        <strain evidence="5 6">DJM-731 SS1</strain>
    </source>
</reference>
<dbReference type="STRING" id="1858805.M5FZP1"/>
<keyword evidence="3" id="KW-0539">Nucleus</keyword>
<evidence type="ECO:0000256" key="3">
    <source>
        <dbReference type="ARBA" id="ARBA00023242"/>
    </source>
</evidence>
<dbReference type="OMA" id="LVCRIKY"/>
<evidence type="ECO:0000313" key="5">
    <source>
        <dbReference type="EMBL" id="EJU03491.1"/>
    </source>
</evidence>
<dbReference type="Proteomes" id="UP000030653">
    <property type="component" value="Unassembled WGS sequence"/>
</dbReference>
<evidence type="ECO:0000256" key="4">
    <source>
        <dbReference type="SAM" id="MobiDB-lite"/>
    </source>
</evidence>
<dbReference type="OrthoDB" id="10260285at2759"/>
<comment type="subcellular location">
    <subcellularLocation>
        <location evidence="1">Nucleus</location>
    </subcellularLocation>
</comment>
<dbReference type="RefSeq" id="XP_040630385.1">
    <property type="nucleotide sequence ID" value="XM_040769900.1"/>
</dbReference>
<feature type="region of interest" description="Disordered" evidence="4">
    <location>
        <begin position="381"/>
        <end position="424"/>
    </location>
</feature>
<sequence>MSRRAKNDLIVRVRYQNPLPEPPCPPKLLNIPTTPARYAQPSFTDTLFDARPFPMVIDSEFGMPLDLSKFPLLWREEEEDPQLNPTQEAVLDERDRFLLEHISANTSGTLSALPNVPWLRQTTYISRESVNRTSSSNAVANAAREGAAQQPVDVSRDRQLRLVEESFAAVTANADLGTLKHPNKPGVTAVEVLDILPDEMTWPTKLDVYRFSERPGDRDIEQPDPRLDSAIIRPMKVEDEDTWLAYYLLADDAAVAAYKSRLAALPEGASEEEMSEFRFVRDYETMKVMEECVSDWLMVLDDGTETGRKPGAYYKNIERRMWLRKRRVRRNDNNNQASRWDAIQLRHAPMQEAELADFREAQAEVQDPEFWTRKALEAEIDAEGEVDVDAEGEVEMEDGEAEHEVEGRGTPMPTDAHPEPNGEI</sequence>
<dbReference type="GO" id="GO:0000993">
    <property type="term" value="F:RNA polymerase II complex binding"/>
    <property type="evidence" value="ECO:0007669"/>
    <property type="project" value="TreeGrafter"/>
</dbReference>
<dbReference type="InterPro" id="IPR007133">
    <property type="entry name" value="RNA_pol_II-assoc_Paf1"/>
</dbReference>
<dbReference type="EMBL" id="JH795859">
    <property type="protein sequence ID" value="EJU03491.1"/>
    <property type="molecule type" value="Genomic_DNA"/>
</dbReference>
<proteinExistence type="inferred from homology"/>
<dbReference type="GO" id="GO:0006368">
    <property type="term" value="P:transcription elongation by RNA polymerase II"/>
    <property type="evidence" value="ECO:0007669"/>
    <property type="project" value="InterPro"/>
</dbReference>
<name>M5FZP1_DACPD</name>
<evidence type="ECO:0000313" key="6">
    <source>
        <dbReference type="Proteomes" id="UP000030653"/>
    </source>
</evidence>